<dbReference type="PANTHER" id="PTHR32552">
    <property type="entry name" value="FERRICHROME IRON RECEPTOR-RELATED"/>
    <property type="match status" value="1"/>
</dbReference>
<dbReference type="RefSeq" id="WP_106515990.1">
    <property type="nucleotide sequence ID" value="NZ_PXYI01000013.1"/>
</dbReference>
<evidence type="ECO:0000256" key="7">
    <source>
        <dbReference type="ARBA" id="ARBA00023004"/>
    </source>
</evidence>
<evidence type="ECO:0000256" key="12">
    <source>
        <dbReference type="PROSITE-ProRule" id="PRU01360"/>
    </source>
</evidence>
<dbReference type="Proteomes" id="UP000241167">
    <property type="component" value="Unassembled WGS sequence"/>
</dbReference>
<dbReference type="InterPro" id="IPR012910">
    <property type="entry name" value="Plug_dom"/>
</dbReference>
<keyword evidence="2 12" id="KW-0813">Transport</keyword>
<sequence length="791" mass="84638">MKNFKRAKTTFCAASGWAALAGALLADPAQGQAQMAAGEDEASEIVVTGERIGQGQSRAVAILGKADIATRPLGADITQSLNKIAGLQVTTGDARGGSFSFEFAMRGLNKEQVGFTIDGIPTGDARFNGGSPPQRFIEPSNIRRITVSQSAGDLGAPSRFALGGFVDFATDDPSARRSAAIEAGYGSGDFWRSYFRIDSGEIAAGLRAYASFSTQANDIWAGPDNRHSKRDHAELKIVQDFADGSFLKARVSWNDQQDNDFNIVTLSEFLADGRSDRASDAVTGIPARDVDFGGALGGTRKDLLAYVNAGLQLGDRALLTINPYYQMLRGESLRYQDRSRLLSGGDPYAVTAYNALGGAVRPALTTLRNSNVLGGPADMRVTPRNRDRYGATAEFRLEDAFAGHDLRIGGWWEGGTSDEERRFYRITNPAAGIAFDRSRPGYVEYERSTRIETSMLYARDSIDVVPGLLHLDAGLTWLSVRYEARSPLEYASKLDFSQDSGINPKVGFTLTPLPAVEIFGGYARNFAGIPEDAFLGSTAVINPGTLDPIRSENFDLGLRYVAGRLALSVQAYSADLKNNVGIVPNDPTVTDPDEIVRGNVATRAANIAGQRTRGIELTALGDVGVADFYASYAYQDARHDGLPAGSPERAALASVGVIAGARVRNIPRHSAYAEIGLKPVDGARLHANLRYVGKRVGGHIIAPVSFAEVGVEEIPGYVVLNAGAAYTVRAAGPFSGLTLQFNVDNLLDKAYIGSVSSSTATQPEFGLPGRTLDRYFLGAPRTYTLSARASF</sequence>
<dbReference type="OrthoDB" id="7229372at2"/>
<feature type="signal peptide" evidence="14">
    <location>
        <begin position="1"/>
        <end position="26"/>
    </location>
</feature>
<keyword evidence="6 14" id="KW-0732">Signal</keyword>
<dbReference type="AlphaFoldDB" id="A0A2P7QEY8"/>
<evidence type="ECO:0000256" key="5">
    <source>
        <dbReference type="ARBA" id="ARBA00022692"/>
    </source>
</evidence>
<dbReference type="InterPro" id="IPR036942">
    <property type="entry name" value="Beta-barrel_TonB_sf"/>
</dbReference>
<evidence type="ECO:0000256" key="14">
    <source>
        <dbReference type="SAM" id="SignalP"/>
    </source>
</evidence>
<organism evidence="17 18">
    <name type="scientific">Allosphingosinicella deserti</name>
    <dbReference type="NCBI Taxonomy" id="2116704"/>
    <lineage>
        <taxon>Bacteria</taxon>
        <taxon>Pseudomonadati</taxon>
        <taxon>Pseudomonadota</taxon>
        <taxon>Alphaproteobacteria</taxon>
        <taxon>Sphingomonadales</taxon>
        <taxon>Sphingomonadaceae</taxon>
        <taxon>Allosphingosinicella</taxon>
    </lineage>
</organism>
<dbReference type="Pfam" id="PF00593">
    <property type="entry name" value="TonB_dep_Rec_b-barrel"/>
    <property type="match status" value="1"/>
</dbReference>
<evidence type="ECO:0000256" key="8">
    <source>
        <dbReference type="ARBA" id="ARBA00023065"/>
    </source>
</evidence>
<evidence type="ECO:0000313" key="17">
    <source>
        <dbReference type="EMBL" id="PSJ36542.1"/>
    </source>
</evidence>
<evidence type="ECO:0000259" key="15">
    <source>
        <dbReference type="Pfam" id="PF00593"/>
    </source>
</evidence>
<evidence type="ECO:0000256" key="3">
    <source>
        <dbReference type="ARBA" id="ARBA00022452"/>
    </source>
</evidence>
<dbReference type="SUPFAM" id="SSF56935">
    <property type="entry name" value="Porins"/>
    <property type="match status" value="1"/>
</dbReference>
<keyword evidence="17" id="KW-0675">Receptor</keyword>
<evidence type="ECO:0000256" key="4">
    <source>
        <dbReference type="ARBA" id="ARBA00022496"/>
    </source>
</evidence>
<dbReference type="Pfam" id="PF07715">
    <property type="entry name" value="Plug"/>
    <property type="match status" value="1"/>
</dbReference>
<keyword evidence="5 12" id="KW-0812">Transmembrane</keyword>
<keyword evidence="18" id="KW-1185">Reference proteome</keyword>
<evidence type="ECO:0000256" key="2">
    <source>
        <dbReference type="ARBA" id="ARBA00022448"/>
    </source>
</evidence>
<dbReference type="GO" id="GO:0009279">
    <property type="term" value="C:cell outer membrane"/>
    <property type="evidence" value="ECO:0007669"/>
    <property type="project" value="UniProtKB-SubCell"/>
</dbReference>
<feature type="domain" description="TonB-dependent receptor-like beta-barrel" evidence="15">
    <location>
        <begin position="270"/>
        <end position="746"/>
    </location>
</feature>
<feature type="domain" description="TonB-dependent receptor plug" evidence="16">
    <location>
        <begin position="57"/>
        <end position="152"/>
    </location>
</feature>
<keyword evidence="7" id="KW-0408">Iron</keyword>
<accession>A0A2P7QEY8</accession>
<evidence type="ECO:0000259" key="16">
    <source>
        <dbReference type="Pfam" id="PF07715"/>
    </source>
</evidence>
<dbReference type="InterPro" id="IPR037066">
    <property type="entry name" value="Plug_dom_sf"/>
</dbReference>
<feature type="chain" id="PRO_5015104065" evidence="14">
    <location>
        <begin position="27"/>
        <end position="791"/>
    </location>
</feature>
<keyword evidence="10 12" id="KW-0472">Membrane</keyword>
<gene>
    <name evidence="17" type="ORF">C7I55_26100</name>
</gene>
<evidence type="ECO:0000256" key="6">
    <source>
        <dbReference type="ARBA" id="ARBA00022729"/>
    </source>
</evidence>
<name>A0A2P7QEY8_9SPHN</name>
<dbReference type="EMBL" id="PXYI01000013">
    <property type="protein sequence ID" value="PSJ36542.1"/>
    <property type="molecule type" value="Genomic_DNA"/>
</dbReference>
<dbReference type="InterPro" id="IPR000531">
    <property type="entry name" value="Beta-barrel_TonB"/>
</dbReference>
<evidence type="ECO:0000256" key="13">
    <source>
        <dbReference type="RuleBase" id="RU003357"/>
    </source>
</evidence>
<protein>
    <submittedName>
        <fullName evidence="17">TonB-dependent receptor</fullName>
    </submittedName>
</protein>
<keyword evidence="4" id="KW-0410">Iron transport</keyword>
<dbReference type="GO" id="GO:0015344">
    <property type="term" value="F:siderophore uptake transmembrane transporter activity"/>
    <property type="evidence" value="ECO:0007669"/>
    <property type="project" value="TreeGrafter"/>
</dbReference>
<dbReference type="Gene3D" id="2.40.170.20">
    <property type="entry name" value="TonB-dependent receptor, beta-barrel domain"/>
    <property type="match status" value="1"/>
</dbReference>
<reference evidence="17 18" key="1">
    <citation type="submission" date="2018-03" db="EMBL/GenBank/DDBJ databases">
        <title>The draft genome of Sphingosinicella sp. GL-C-18.</title>
        <authorList>
            <person name="Liu L."/>
            <person name="Li L."/>
            <person name="Liang L."/>
            <person name="Zhang X."/>
            <person name="Wang T."/>
        </authorList>
    </citation>
    <scope>NUCLEOTIDE SEQUENCE [LARGE SCALE GENOMIC DNA]</scope>
    <source>
        <strain evidence="17 18">GL-C-18</strain>
    </source>
</reference>
<keyword evidence="11 12" id="KW-0998">Cell outer membrane</keyword>
<proteinExistence type="inferred from homology"/>
<evidence type="ECO:0000256" key="10">
    <source>
        <dbReference type="ARBA" id="ARBA00023136"/>
    </source>
</evidence>
<evidence type="ECO:0000256" key="11">
    <source>
        <dbReference type="ARBA" id="ARBA00023237"/>
    </source>
</evidence>
<evidence type="ECO:0000313" key="18">
    <source>
        <dbReference type="Proteomes" id="UP000241167"/>
    </source>
</evidence>
<keyword evidence="8" id="KW-0406">Ion transport</keyword>
<comment type="similarity">
    <text evidence="12 13">Belongs to the TonB-dependent receptor family.</text>
</comment>
<keyword evidence="3 12" id="KW-1134">Transmembrane beta strand</keyword>
<dbReference type="Gene3D" id="2.170.130.10">
    <property type="entry name" value="TonB-dependent receptor, plug domain"/>
    <property type="match status" value="1"/>
</dbReference>
<evidence type="ECO:0000256" key="9">
    <source>
        <dbReference type="ARBA" id="ARBA00023077"/>
    </source>
</evidence>
<comment type="caution">
    <text evidence="17">The sequence shown here is derived from an EMBL/GenBank/DDBJ whole genome shotgun (WGS) entry which is preliminary data.</text>
</comment>
<comment type="subcellular location">
    <subcellularLocation>
        <location evidence="1 12">Cell outer membrane</location>
        <topology evidence="1 12">Multi-pass membrane protein</topology>
    </subcellularLocation>
</comment>
<keyword evidence="9 13" id="KW-0798">TonB box</keyword>
<dbReference type="PROSITE" id="PS52016">
    <property type="entry name" value="TONB_DEPENDENT_REC_3"/>
    <property type="match status" value="1"/>
</dbReference>
<dbReference type="PANTHER" id="PTHR32552:SF89">
    <property type="entry name" value="CATECHOLATE SIDEROPHORE RECEPTOR FIU"/>
    <property type="match status" value="1"/>
</dbReference>
<evidence type="ECO:0000256" key="1">
    <source>
        <dbReference type="ARBA" id="ARBA00004571"/>
    </source>
</evidence>
<dbReference type="InterPro" id="IPR039426">
    <property type="entry name" value="TonB-dep_rcpt-like"/>
</dbReference>